<dbReference type="PANTHER" id="PTHR43649:SF14">
    <property type="entry name" value="BLR3389 PROTEIN"/>
    <property type="match status" value="1"/>
</dbReference>
<dbReference type="OrthoDB" id="3495561at2"/>
<accession>A0A542XDY1</accession>
<dbReference type="Gene3D" id="3.40.190.10">
    <property type="entry name" value="Periplasmic binding protein-like II"/>
    <property type="match status" value="2"/>
</dbReference>
<dbReference type="SUPFAM" id="SSF53850">
    <property type="entry name" value="Periplasmic binding protein-like II"/>
    <property type="match status" value="1"/>
</dbReference>
<comment type="caution">
    <text evidence="1">The sequence shown here is derived from an EMBL/GenBank/DDBJ whole genome shotgun (WGS) entry which is preliminary data.</text>
</comment>
<dbReference type="InterPro" id="IPR006059">
    <property type="entry name" value="SBP"/>
</dbReference>
<organism evidence="1 2">
    <name type="scientific">Barrientosiimonas humi</name>
    <dbReference type="NCBI Taxonomy" id="999931"/>
    <lineage>
        <taxon>Bacteria</taxon>
        <taxon>Bacillati</taxon>
        <taxon>Actinomycetota</taxon>
        <taxon>Actinomycetes</taxon>
        <taxon>Micrococcales</taxon>
        <taxon>Dermacoccaceae</taxon>
        <taxon>Barrientosiimonas</taxon>
    </lineage>
</organism>
<dbReference type="Pfam" id="PF01547">
    <property type="entry name" value="SBP_bac_1"/>
    <property type="match status" value="1"/>
</dbReference>
<sequence>MDAHRPPPDARPWHPAQGHSRRDVIRMIGGAAFAVPIASALAGCGGQDTASTLRVSYQQFGSGQVMRNYITEVARQFSQQRPELAVDLVPLVAAENDYFTKNDLMMSSPRTATDLVYEDTFILNSDVAAGYLRPIDDYLADWPQWRYFQPVTRDAVKAEDGKRYGVPTSTDTRAIWYHSELFRRAGLPVPWQPRTWADVLTAARTIKRRLPGVIPLNLYASKASGEKTSMQGFEMLLYGTDSTLYDQDARKWVLGSKGFLDSLGFVRTLFAEKLGPPLNSALDPNLSEQINNAWFPQGKIAMAVDGSWISSAWREGASGEWPQAAQVMRMARMPTQRGQAPGMVTLSGGWLWALPAKASRPDLAWELLKVLASTENMTDFTVADGNVTVRTDVAAQPAYRNGSPFIPFFTDLVKNTTYRPALAPYPQVSNAIQIASESVMLGGSPAAAAKAYDSTVTGIVGPDQTMREA</sequence>
<evidence type="ECO:0000313" key="2">
    <source>
        <dbReference type="Proteomes" id="UP000318336"/>
    </source>
</evidence>
<dbReference type="InterPro" id="IPR050490">
    <property type="entry name" value="Bact_solute-bd_prot1"/>
</dbReference>
<gene>
    <name evidence="1" type="ORF">FB554_2196</name>
</gene>
<name>A0A542XDY1_9MICO</name>
<dbReference type="InterPro" id="IPR006311">
    <property type="entry name" value="TAT_signal"/>
</dbReference>
<dbReference type="PANTHER" id="PTHR43649">
    <property type="entry name" value="ARABINOSE-BINDING PROTEIN-RELATED"/>
    <property type="match status" value="1"/>
</dbReference>
<keyword evidence="2" id="KW-1185">Reference proteome</keyword>
<dbReference type="EMBL" id="VFOK01000001">
    <property type="protein sequence ID" value="TQL34039.1"/>
    <property type="molecule type" value="Genomic_DNA"/>
</dbReference>
<keyword evidence="1" id="KW-0762">Sugar transport</keyword>
<dbReference type="PROSITE" id="PS51318">
    <property type="entry name" value="TAT"/>
    <property type="match status" value="1"/>
</dbReference>
<dbReference type="AlphaFoldDB" id="A0A542XDY1"/>
<evidence type="ECO:0000313" key="1">
    <source>
        <dbReference type="EMBL" id="TQL34039.1"/>
    </source>
</evidence>
<protein>
    <submittedName>
        <fullName evidence="1">Multiple sugar transport system substrate-binding protein</fullName>
    </submittedName>
</protein>
<proteinExistence type="predicted"/>
<keyword evidence="1" id="KW-0813">Transport</keyword>
<reference evidence="1 2" key="1">
    <citation type="submission" date="2019-06" db="EMBL/GenBank/DDBJ databases">
        <title>Sequencing the genomes of 1000 actinobacteria strains.</title>
        <authorList>
            <person name="Klenk H.-P."/>
        </authorList>
    </citation>
    <scope>NUCLEOTIDE SEQUENCE [LARGE SCALE GENOMIC DNA]</scope>
    <source>
        <strain evidence="1 2">DSM 24617</strain>
    </source>
</reference>
<dbReference type="Proteomes" id="UP000318336">
    <property type="component" value="Unassembled WGS sequence"/>
</dbReference>